<evidence type="ECO:0000259" key="9">
    <source>
        <dbReference type="Pfam" id="PF02878"/>
    </source>
</evidence>
<proteinExistence type="inferred from homology"/>
<keyword evidence="3" id="KW-0597">Phosphoprotein</keyword>
<dbReference type="EMBL" id="LBSX01000004">
    <property type="protein sequence ID" value="KKQ27875.1"/>
    <property type="molecule type" value="Genomic_DNA"/>
</dbReference>
<dbReference type="Pfam" id="PF02878">
    <property type="entry name" value="PGM_PMM_I"/>
    <property type="match status" value="1"/>
</dbReference>
<accession>A0A0G0GNY8</accession>
<keyword evidence="4 7" id="KW-0479">Metal-binding</keyword>
<dbReference type="PANTHER" id="PTHR43771:SF2">
    <property type="entry name" value="PHOSPHOMANNOMUTASE_PHOSPHOGLUCOMUTASE"/>
    <property type="match status" value="1"/>
</dbReference>
<dbReference type="GO" id="GO:0005975">
    <property type="term" value="P:carbohydrate metabolic process"/>
    <property type="evidence" value="ECO:0007669"/>
    <property type="project" value="InterPro"/>
</dbReference>
<dbReference type="PANTHER" id="PTHR43771">
    <property type="entry name" value="PHOSPHOMANNOMUTASE"/>
    <property type="match status" value="1"/>
</dbReference>
<evidence type="ECO:0000259" key="11">
    <source>
        <dbReference type="Pfam" id="PF02880"/>
    </source>
</evidence>
<evidence type="ECO:0000256" key="7">
    <source>
        <dbReference type="RuleBase" id="RU004326"/>
    </source>
</evidence>
<dbReference type="GO" id="GO:0000287">
    <property type="term" value="F:magnesium ion binding"/>
    <property type="evidence" value="ECO:0007669"/>
    <property type="project" value="InterPro"/>
</dbReference>
<name>A0A0G0GNY8_9BACT</name>
<dbReference type="AlphaFoldDB" id="A0A0G0GNY8"/>
<evidence type="ECO:0000256" key="2">
    <source>
        <dbReference type="ARBA" id="ARBA00010231"/>
    </source>
</evidence>
<evidence type="ECO:0000313" key="13">
    <source>
        <dbReference type="Proteomes" id="UP000034849"/>
    </source>
</evidence>
<evidence type="ECO:0000256" key="4">
    <source>
        <dbReference type="ARBA" id="ARBA00022723"/>
    </source>
</evidence>
<dbReference type="SUPFAM" id="SSF53738">
    <property type="entry name" value="Phosphoglucomutase, first 3 domains"/>
    <property type="match status" value="3"/>
</dbReference>
<comment type="cofactor">
    <cofactor evidence="1">
        <name>Mg(2+)</name>
        <dbReference type="ChEBI" id="CHEBI:18420"/>
    </cofactor>
</comment>
<dbReference type="Gene3D" id="3.30.310.50">
    <property type="entry name" value="Alpha-D-phosphohexomutase, C-terminal domain"/>
    <property type="match status" value="1"/>
</dbReference>
<sequence>MQINPHIFRGYDLRGLAGEDLNPLIAEHLGKAFGTFLLRRDIHDVVVGHDCRSTSSEYSVALIKGLLSTGVDVVDIGMSLVGTLYWSQYYFKHKGGVFVTASHNPAQYNGFKFAHDFSSTLVYEELQELRKLAEIEDYIIAGQPGKLKESGINDLYIKDLAGRFGKYKNFKVLIDSGNNNSALIAPELFRQVGCEVFEKNTNIDSSFPLGTPDPTDKIVMQRLADEVMSAGAGIGFTYDADGDRLGVVGNQGEFVWNDVLVALFAADVLHDNPGAKIVFNTLCSKIVVDTIKNNGGIPVMCRTGHSFIKAKAKEVQAKFAGELSGHFFFLDKFYPHDDGPYATLRVLDYLSKTNQTLSQAIASLPFYISSPEIKVFCADDKKVELMSRISPILKKDFPEAEVIDDERAADGVRLELFDGMFVVRYSQNGPYLTVKFEAKTQEKYQELKQYIDKLLHQFGDIDWQSKMNVNIESLD</sequence>
<dbReference type="PROSITE" id="PS00710">
    <property type="entry name" value="PGM_PMM"/>
    <property type="match status" value="1"/>
</dbReference>
<dbReference type="InterPro" id="IPR005846">
    <property type="entry name" value="A-D-PHexomutase_a/b/a-III"/>
</dbReference>
<gene>
    <name evidence="12" type="ORF">US42_C0004G0014</name>
</gene>
<evidence type="ECO:0000313" key="12">
    <source>
        <dbReference type="EMBL" id="KKQ27875.1"/>
    </source>
</evidence>
<organism evidence="12 13">
    <name type="scientific">Candidatus Magasanikbacteria bacterium GW2011_GWC2_37_14</name>
    <dbReference type="NCBI Taxonomy" id="1619046"/>
    <lineage>
        <taxon>Bacteria</taxon>
        <taxon>Candidatus Magasanikiibacteriota</taxon>
    </lineage>
</organism>
<dbReference type="CDD" id="cd03089">
    <property type="entry name" value="PMM_PGM"/>
    <property type="match status" value="1"/>
</dbReference>
<dbReference type="Pfam" id="PF02880">
    <property type="entry name" value="PGM_PMM_III"/>
    <property type="match status" value="1"/>
</dbReference>
<feature type="domain" description="Alpha-D-phosphohexomutase alpha/beta/alpha" evidence="10">
    <location>
        <begin position="156"/>
        <end position="252"/>
    </location>
</feature>
<dbReference type="Pfam" id="PF02879">
    <property type="entry name" value="PGM_PMM_II"/>
    <property type="match status" value="1"/>
</dbReference>
<evidence type="ECO:0000256" key="1">
    <source>
        <dbReference type="ARBA" id="ARBA00001946"/>
    </source>
</evidence>
<dbReference type="PATRIC" id="fig|1619046.3.peg.282"/>
<dbReference type="InterPro" id="IPR005845">
    <property type="entry name" value="A-D-PHexomutase_a/b/a-II"/>
</dbReference>
<dbReference type="STRING" id="1619046.US42_C0004G0014"/>
<dbReference type="InterPro" id="IPR005843">
    <property type="entry name" value="A-D-PHexomutase_C"/>
</dbReference>
<dbReference type="Proteomes" id="UP000034849">
    <property type="component" value="Unassembled WGS sequence"/>
</dbReference>
<dbReference type="Pfam" id="PF00408">
    <property type="entry name" value="PGM_PMM_IV"/>
    <property type="match status" value="1"/>
</dbReference>
<keyword evidence="6" id="KW-0413">Isomerase</keyword>
<comment type="similarity">
    <text evidence="2 7">Belongs to the phosphohexose mutase family.</text>
</comment>
<dbReference type="InterPro" id="IPR016066">
    <property type="entry name" value="A-D-PHexomutase_CS"/>
</dbReference>
<comment type="caution">
    <text evidence="12">The sequence shown here is derived from an EMBL/GenBank/DDBJ whole genome shotgun (WGS) entry which is preliminary data.</text>
</comment>
<dbReference type="Gene3D" id="3.40.120.10">
    <property type="entry name" value="Alpha-D-Glucose-1,6-Bisphosphate, subunit A, domain 3"/>
    <property type="match status" value="3"/>
</dbReference>
<feature type="domain" description="Alpha-D-phosphohexomutase C-terminal" evidence="8">
    <location>
        <begin position="372"/>
        <end position="453"/>
    </location>
</feature>
<evidence type="ECO:0000256" key="6">
    <source>
        <dbReference type="ARBA" id="ARBA00023235"/>
    </source>
</evidence>
<feature type="domain" description="Alpha-D-phosphohexomutase alpha/beta/alpha" evidence="9">
    <location>
        <begin position="7"/>
        <end position="131"/>
    </location>
</feature>
<dbReference type="InterPro" id="IPR005844">
    <property type="entry name" value="A-D-PHexomutase_a/b/a-I"/>
</dbReference>
<protein>
    <submittedName>
        <fullName evidence="12">Phosphoglucomutase/phosphomannomutase alpha/beta/alpha domain I</fullName>
    </submittedName>
</protein>
<dbReference type="InterPro" id="IPR005841">
    <property type="entry name" value="Alpha-D-phosphohexomutase_SF"/>
</dbReference>
<evidence type="ECO:0000259" key="10">
    <source>
        <dbReference type="Pfam" id="PF02879"/>
    </source>
</evidence>
<evidence type="ECO:0000256" key="5">
    <source>
        <dbReference type="ARBA" id="ARBA00022842"/>
    </source>
</evidence>
<dbReference type="PRINTS" id="PR00509">
    <property type="entry name" value="PGMPMM"/>
</dbReference>
<dbReference type="GO" id="GO:0016868">
    <property type="term" value="F:intramolecular phosphotransferase activity"/>
    <property type="evidence" value="ECO:0007669"/>
    <property type="project" value="InterPro"/>
</dbReference>
<keyword evidence="5 7" id="KW-0460">Magnesium</keyword>
<reference evidence="12 13" key="1">
    <citation type="journal article" date="2015" name="Nature">
        <title>rRNA introns, odd ribosomes, and small enigmatic genomes across a large radiation of phyla.</title>
        <authorList>
            <person name="Brown C.T."/>
            <person name="Hug L.A."/>
            <person name="Thomas B.C."/>
            <person name="Sharon I."/>
            <person name="Castelle C.J."/>
            <person name="Singh A."/>
            <person name="Wilkins M.J."/>
            <person name="Williams K.H."/>
            <person name="Banfield J.F."/>
        </authorList>
    </citation>
    <scope>NUCLEOTIDE SEQUENCE [LARGE SCALE GENOMIC DNA]</scope>
</reference>
<evidence type="ECO:0000256" key="3">
    <source>
        <dbReference type="ARBA" id="ARBA00022553"/>
    </source>
</evidence>
<dbReference type="InterPro" id="IPR036900">
    <property type="entry name" value="A-D-PHexomutase_C_sf"/>
</dbReference>
<evidence type="ECO:0000259" key="8">
    <source>
        <dbReference type="Pfam" id="PF00408"/>
    </source>
</evidence>
<feature type="domain" description="Alpha-D-phosphohexomutase alpha/beta/alpha" evidence="11">
    <location>
        <begin position="258"/>
        <end position="364"/>
    </location>
</feature>
<dbReference type="InterPro" id="IPR016055">
    <property type="entry name" value="A-D-PHexomutase_a/b/a-I/II/III"/>
</dbReference>
<dbReference type="SUPFAM" id="SSF55957">
    <property type="entry name" value="Phosphoglucomutase, C-terminal domain"/>
    <property type="match status" value="1"/>
</dbReference>